<reference evidence="2" key="3">
    <citation type="submission" date="2025-09" db="UniProtKB">
        <authorList>
            <consortium name="Ensembl"/>
        </authorList>
    </citation>
    <scope>IDENTIFICATION</scope>
</reference>
<reference evidence="2" key="1">
    <citation type="submission" date="2020-10" db="EMBL/GenBank/DDBJ databases">
        <title>Catharus ustulatus (Swainson's thrush) genome, bCatUst1, primary haplotype v2.</title>
        <authorList>
            <person name="Delmore K."/>
            <person name="Vafadar M."/>
            <person name="Formenti G."/>
            <person name="Chow W."/>
            <person name="Pelan S."/>
            <person name="Howe K."/>
            <person name="Rhie A."/>
            <person name="Mountcastle J."/>
            <person name="Haase B."/>
            <person name="Fedrigo O."/>
            <person name="Jarvis E.D."/>
        </authorList>
    </citation>
    <scope>NUCLEOTIDE SEQUENCE [LARGE SCALE GENOMIC DNA]</scope>
</reference>
<name>A0A8C3UUR5_CATUS</name>
<dbReference type="GO" id="GO:0005881">
    <property type="term" value="C:cytoplasmic microtubule"/>
    <property type="evidence" value="ECO:0007669"/>
    <property type="project" value="TreeGrafter"/>
</dbReference>
<organism evidence="2 3">
    <name type="scientific">Catharus ustulatus</name>
    <name type="common">Russet-backed thrush</name>
    <name type="synonym">Hylocichla ustulatus</name>
    <dbReference type="NCBI Taxonomy" id="91951"/>
    <lineage>
        <taxon>Eukaryota</taxon>
        <taxon>Metazoa</taxon>
        <taxon>Chordata</taxon>
        <taxon>Craniata</taxon>
        <taxon>Vertebrata</taxon>
        <taxon>Euteleostomi</taxon>
        <taxon>Archelosauria</taxon>
        <taxon>Archosauria</taxon>
        <taxon>Dinosauria</taxon>
        <taxon>Saurischia</taxon>
        <taxon>Theropoda</taxon>
        <taxon>Coelurosauria</taxon>
        <taxon>Aves</taxon>
        <taxon>Neognathae</taxon>
        <taxon>Neoaves</taxon>
        <taxon>Telluraves</taxon>
        <taxon>Australaves</taxon>
        <taxon>Passeriformes</taxon>
        <taxon>Turdidae</taxon>
        <taxon>Catharus</taxon>
    </lineage>
</organism>
<dbReference type="PANTHER" id="PTHR21490">
    <property type="entry name" value="ENKURIN-RELATED"/>
    <property type="match status" value="1"/>
</dbReference>
<sequence length="229" mass="25230">MCEGPSKISGPIPPDPTLFPEYYKRPSSARGRLEGNAQKLYLTSGPLDSVLNPYSALGSAHQAQPAPHIRPSGREFLEKGQKGTLGLLLQLEGISLDDRIPAKRKEAKDFEKENVRRIKEIQKKCKEKERAQEHSQPKPVKALWKSQKYENVESKVKAKLQVGICGGALELSRLGLPHIWGSTSLGLCQKAVVFCPVDHGSAGCTEPQSSYSHPGHTQRAVCTHVFFPK</sequence>
<evidence type="ECO:0000313" key="2">
    <source>
        <dbReference type="Ensembl" id="ENSCUSP00005018768.1"/>
    </source>
</evidence>
<protein>
    <submittedName>
        <fullName evidence="2">Enkurin domain containing 1</fullName>
    </submittedName>
</protein>
<evidence type="ECO:0000313" key="3">
    <source>
        <dbReference type="Proteomes" id="UP000694563"/>
    </source>
</evidence>
<gene>
    <name evidence="2" type="primary">ENKD1</name>
</gene>
<proteinExistence type="predicted"/>
<dbReference type="InterPro" id="IPR052102">
    <property type="entry name" value="Enkurin_domain-protein"/>
</dbReference>
<feature type="region of interest" description="Disordered" evidence="1">
    <location>
        <begin position="1"/>
        <end position="23"/>
    </location>
</feature>
<reference evidence="2" key="2">
    <citation type="submission" date="2025-08" db="UniProtKB">
        <authorList>
            <consortium name="Ensembl"/>
        </authorList>
    </citation>
    <scope>IDENTIFICATION</scope>
</reference>
<dbReference type="Proteomes" id="UP000694563">
    <property type="component" value="Chromosome 11"/>
</dbReference>
<dbReference type="PANTHER" id="PTHR21490:SF2">
    <property type="entry name" value="ENKURIN DOMAIN-CONTAINING PROTEIN 1"/>
    <property type="match status" value="1"/>
</dbReference>
<accession>A0A8C3UUR5</accession>
<dbReference type="AlphaFoldDB" id="A0A8C3UUR5"/>
<keyword evidence="3" id="KW-1185">Reference proteome</keyword>
<evidence type="ECO:0000256" key="1">
    <source>
        <dbReference type="SAM" id="MobiDB-lite"/>
    </source>
</evidence>
<dbReference type="Ensembl" id="ENSCUST00005019481.1">
    <property type="protein sequence ID" value="ENSCUSP00005018768.1"/>
    <property type="gene ID" value="ENSCUSG00005012012.1"/>
</dbReference>